<name>A0ABQ3UZN8_9CHLR</name>
<protein>
    <submittedName>
        <fullName evidence="2">Uncharacterized protein</fullName>
    </submittedName>
</protein>
<reference evidence="2 3" key="1">
    <citation type="journal article" date="2021" name="Int. J. Syst. Evol. Microbiol.">
        <title>Reticulibacter mediterranei gen. nov., sp. nov., within the new family Reticulibacteraceae fam. nov., and Ktedonospora formicarum gen. nov., sp. nov., Ktedonobacter robiniae sp. nov., Dictyobacter formicarum sp. nov. and Dictyobacter arantiisoli sp. nov., belonging to the class Ktedonobacteria.</title>
        <authorList>
            <person name="Yabe S."/>
            <person name="Zheng Y."/>
            <person name="Wang C.M."/>
            <person name="Sakai Y."/>
            <person name="Abe K."/>
            <person name="Yokota A."/>
            <person name="Donadio S."/>
            <person name="Cavaletti L."/>
            <person name="Monciardini P."/>
        </authorList>
    </citation>
    <scope>NUCLEOTIDE SEQUENCE [LARGE SCALE GENOMIC DNA]</scope>
    <source>
        <strain evidence="2 3">SOSP1-30</strain>
    </source>
</reference>
<keyword evidence="3" id="KW-1185">Reference proteome</keyword>
<gene>
    <name evidence="2" type="ORF">KSB_68210</name>
</gene>
<evidence type="ECO:0000313" key="3">
    <source>
        <dbReference type="Proteomes" id="UP000654345"/>
    </source>
</evidence>
<evidence type="ECO:0000313" key="2">
    <source>
        <dbReference type="EMBL" id="GHO58346.1"/>
    </source>
</evidence>
<organism evidence="2 3">
    <name type="scientific">Ktedonobacter robiniae</name>
    <dbReference type="NCBI Taxonomy" id="2778365"/>
    <lineage>
        <taxon>Bacteria</taxon>
        <taxon>Bacillati</taxon>
        <taxon>Chloroflexota</taxon>
        <taxon>Ktedonobacteria</taxon>
        <taxon>Ktedonobacterales</taxon>
        <taxon>Ktedonobacteraceae</taxon>
        <taxon>Ktedonobacter</taxon>
    </lineage>
</organism>
<sequence>MRGITLPEDLLPLSGNKRKDRKSEGVDQVVLAQRLCEKASPLDE</sequence>
<comment type="caution">
    <text evidence="2">The sequence shown here is derived from an EMBL/GenBank/DDBJ whole genome shotgun (WGS) entry which is preliminary data.</text>
</comment>
<dbReference type="Proteomes" id="UP000654345">
    <property type="component" value="Unassembled WGS sequence"/>
</dbReference>
<feature type="region of interest" description="Disordered" evidence="1">
    <location>
        <begin position="1"/>
        <end position="25"/>
    </location>
</feature>
<dbReference type="EMBL" id="BNJG01000003">
    <property type="protein sequence ID" value="GHO58346.1"/>
    <property type="molecule type" value="Genomic_DNA"/>
</dbReference>
<proteinExistence type="predicted"/>
<accession>A0ABQ3UZN8</accession>
<evidence type="ECO:0000256" key="1">
    <source>
        <dbReference type="SAM" id="MobiDB-lite"/>
    </source>
</evidence>